<dbReference type="Gene3D" id="3.30.300.20">
    <property type="match status" value="1"/>
</dbReference>
<proteinExistence type="inferred from homology"/>
<dbReference type="InterPro" id="IPR015946">
    <property type="entry name" value="KH_dom-like_a/b"/>
</dbReference>
<keyword evidence="5 8" id="KW-0547">Nucleotide-binding</keyword>
<comment type="similarity">
    <text evidence="1 8 9 10">Belongs to the TRAFAC class TrmE-Era-EngA-EngB-Septin-like GTPase superfamily. EngA (Der) GTPase family.</text>
</comment>
<dbReference type="Gene3D" id="3.40.50.300">
    <property type="entry name" value="P-loop containing nucleotide triphosphate hydrolases"/>
    <property type="match status" value="2"/>
</dbReference>
<sequence length="467" mass="50899">MSTEDGTWTDESDWEAGESEYAADLEEFSAPPPVIAVVGRPNVGKSTLVNRILGRREAVVQDVPGVTRDRVSYDALWSGRRLVVQDTGGWEPDAKGLQQLVAEQATVAMQTADAIIMVVDSVVGATSGDEAAARKLRRSGKPVFLAANKVDGEKQEPDAAALWSLGLGEPYPISAMHGRGVADLLDAVVEKLPAVSEVGPRTGGPRRVALVGKPNVGKSSLLNRLAGDHRSVVHDVAGTTVDPVDSLIELDGKTWRFVDTAGLRRKVGQASGHEFYASVRTHGAIDAAEVVIVLVDASVPFTEQDQRVLSMVIEAGRALVLAFNKWDLVDEDRRYLLEKEIDRELVQVQWAPRVNISAMTGRAVQKLVPALEKSLASWDSRIPTGRLNTFLKEIVAAHPPPVRGGKQPKILFATQATARPPTFVLFASGFLEAGYRRFLERRLREEFGFEGSPIRINVRVREKRGRT</sequence>
<dbReference type="Proteomes" id="UP001190465">
    <property type="component" value="Chromosome"/>
</dbReference>
<dbReference type="InterPro" id="IPR032859">
    <property type="entry name" value="KH_dom-like"/>
</dbReference>
<keyword evidence="4 10" id="KW-0677">Repeat</keyword>
<dbReference type="PROSITE" id="PS51712">
    <property type="entry name" value="G_ENGA"/>
    <property type="match status" value="2"/>
</dbReference>
<gene>
    <name evidence="8 13" type="primary">der</name>
    <name evidence="13" type="ORF">MU0053_002254</name>
</gene>
<keyword evidence="3 8" id="KW-0690">Ribosome biogenesis</keyword>
<evidence type="ECO:0000256" key="7">
    <source>
        <dbReference type="ARBA" id="ARBA00032345"/>
    </source>
</evidence>
<dbReference type="NCBIfam" id="TIGR00231">
    <property type="entry name" value="small_GTP"/>
    <property type="match status" value="2"/>
</dbReference>
<name>A0ABN9N9J1_9MYCO</name>
<protein>
    <recommendedName>
        <fullName evidence="2 8">GTPase Der</fullName>
    </recommendedName>
    <alternativeName>
        <fullName evidence="7 8">GTP-binding protein EngA</fullName>
    </alternativeName>
</protein>
<dbReference type="InterPro" id="IPR016484">
    <property type="entry name" value="GTPase_Der"/>
</dbReference>
<dbReference type="HAMAP" id="MF_00195">
    <property type="entry name" value="GTPase_Der"/>
    <property type="match status" value="1"/>
</dbReference>
<feature type="domain" description="EngA-type G" evidence="12">
    <location>
        <begin position="206"/>
        <end position="379"/>
    </location>
</feature>
<evidence type="ECO:0000256" key="4">
    <source>
        <dbReference type="ARBA" id="ARBA00022737"/>
    </source>
</evidence>
<comment type="function">
    <text evidence="8 10">GTPase that plays an essential role in the late steps of ribosome biogenesis.</text>
</comment>
<evidence type="ECO:0000256" key="5">
    <source>
        <dbReference type="ARBA" id="ARBA00022741"/>
    </source>
</evidence>
<evidence type="ECO:0000313" key="13">
    <source>
        <dbReference type="EMBL" id="CAJ1502713.1"/>
    </source>
</evidence>
<feature type="domain" description="EngA-type G" evidence="12">
    <location>
        <begin position="33"/>
        <end position="196"/>
    </location>
</feature>
<evidence type="ECO:0000256" key="11">
    <source>
        <dbReference type="SAM" id="MobiDB-lite"/>
    </source>
</evidence>
<dbReference type="SUPFAM" id="SSF52540">
    <property type="entry name" value="P-loop containing nucleoside triphosphate hydrolases"/>
    <property type="match status" value="2"/>
</dbReference>
<dbReference type="InterPro" id="IPR006073">
    <property type="entry name" value="GTP-bd"/>
</dbReference>
<dbReference type="NCBIfam" id="TIGR03594">
    <property type="entry name" value="GTPase_EngA"/>
    <property type="match status" value="1"/>
</dbReference>
<evidence type="ECO:0000256" key="10">
    <source>
        <dbReference type="RuleBase" id="RU004481"/>
    </source>
</evidence>
<feature type="binding site" evidence="8">
    <location>
        <begin position="148"/>
        <end position="151"/>
    </location>
    <ligand>
        <name>GTP</name>
        <dbReference type="ChEBI" id="CHEBI:37565"/>
        <label>1</label>
    </ligand>
</feature>
<dbReference type="EMBL" id="OY726397">
    <property type="protein sequence ID" value="CAJ1502713.1"/>
    <property type="molecule type" value="Genomic_DNA"/>
</dbReference>
<dbReference type="InterPro" id="IPR031166">
    <property type="entry name" value="G_ENGA"/>
</dbReference>
<evidence type="ECO:0000256" key="6">
    <source>
        <dbReference type="ARBA" id="ARBA00023134"/>
    </source>
</evidence>
<dbReference type="PIRSF" id="PIRSF006485">
    <property type="entry name" value="GTP-binding_EngA"/>
    <property type="match status" value="1"/>
</dbReference>
<feature type="binding site" evidence="8">
    <location>
        <begin position="324"/>
        <end position="327"/>
    </location>
    <ligand>
        <name>GTP</name>
        <dbReference type="ChEBI" id="CHEBI:37565"/>
        <label>2</label>
    </ligand>
</feature>
<evidence type="ECO:0000256" key="1">
    <source>
        <dbReference type="ARBA" id="ARBA00008279"/>
    </source>
</evidence>
<dbReference type="InterPro" id="IPR027417">
    <property type="entry name" value="P-loop_NTPase"/>
</dbReference>
<dbReference type="CDD" id="cd01894">
    <property type="entry name" value="EngA1"/>
    <property type="match status" value="1"/>
</dbReference>
<feature type="binding site" evidence="8">
    <location>
        <begin position="259"/>
        <end position="263"/>
    </location>
    <ligand>
        <name>GTP</name>
        <dbReference type="ChEBI" id="CHEBI:37565"/>
        <label>2</label>
    </ligand>
</feature>
<comment type="subunit">
    <text evidence="8">Associates with the 50S ribosomal subunit.</text>
</comment>
<feature type="region of interest" description="Disordered" evidence="11">
    <location>
        <begin position="1"/>
        <end position="20"/>
    </location>
</feature>
<evidence type="ECO:0000256" key="2">
    <source>
        <dbReference type="ARBA" id="ARBA00020953"/>
    </source>
</evidence>
<organism evidence="13 14">
    <name type="scientific">[Mycobacterium] burgundiense</name>
    <dbReference type="NCBI Taxonomy" id="3064286"/>
    <lineage>
        <taxon>Bacteria</taxon>
        <taxon>Bacillati</taxon>
        <taxon>Actinomycetota</taxon>
        <taxon>Actinomycetes</taxon>
        <taxon>Mycobacteriales</taxon>
        <taxon>Mycobacteriaceae</taxon>
        <taxon>Mycolicibacterium</taxon>
    </lineage>
</organism>
<dbReference type="SMART" id="SM00382">
    <property type="entry name" value="AAA"/>
    <property type="match status" value="2"/>
</dbReference>
<keyword evidence="14" id="KW-1185">Reference proteome</keyword>
<evidence type="ECO:0000256" key="8">
    <source>
        <dbReference type="HAMAP-Rule" id="MF_00195"/>
    </source>
</evidence>
<dbReference type="Pfam" id="PF01926">
    <property type="entry name" value="MMR_HSR1"/>
    <property type="match status" value="2"/>
</dbReference>
<reference evidence="13 14" key="1">
    <citation type="submission" date="2023-08" db="EMBL/GenBank/DDBJ databases">
        <authorList>
            <person name="Folkvardsen B D."/>
            <person name="Norman A."/>
        </authorList>
    </citation>
    <scope>NUCLEOTIDE SEQUENCE [LARGE SCALE GENOMIC DNA]</scope>
    <source>
        <strain evidence="13 14">Mu0053</strain>
    </source>
</reference>
<dbReference type="PANTHER" id="PTHR43834:SF6">
    <property type="entry name" value="GTPASE DER"/>
    <property type="match status" value="1"/>
</dbReference>
<accession>A0ABN9N9J1</accession>
<feature type="binding site" evidence="8">
    <location>
        <begin position="86"/>
        <end position="90"/>
    </location>
    <ligand>
        <name>GTP</name>
        <dbReference type="ChEBI" id="CHEBI:37565"/>
        <label>1</label>
    </ligand>
</feature>
<keyword evidence="6 8" id="KW-0342">GTP-binding</keyword>
<dbReference type="RefSeq" id="WP_308482398.1">
    <property type="nucleotide sequence ID" value="NZ_OY726397.1"/>
</dbReference>
<feature type="binding site" evidence="8">
    <location>
        <begin position="39"/>
        <end position="46"/>
    </location>
    <ligand>
        <name>GTP</name>
        <dbReference type="ChEBI" id="CHEBI:37565"/>
        <label>1</label>
    </ligand>
</feature>
<feature type="compositionally biased region" description="Acidic residues" evidence="11">
    <location>
        <begin position="7"/>
        <end position="20"/>
    </location>
</feature>
<dbReference type="NCBIfam" id="NF002828">
    <property type="entry name" value="PRK03003.1"/>
    <property type="match status" value="1"/>
</dbReference>
<evidence type="ECO:0000313" key="14">
    <source>
        <dbReference type="Proteomes" id="UP001190465"/>
    </source>
</evidence>
<evidence type="ECO:0000256" key="3">
    <source>
        <dbReference type="ARBA" id="ARBA00022517"/>
    </source>
</evidence>
<dbReference type="Pfam" id="PF14714">
    <property type="entry name" value="KH_dom-like"/>
    <property type="match status" value="1"/>
</dbReference>
<evidence type="ECO:0000259" key="12">
    <source>
        <dbReference type="PROSITE" id="PS51712"/>
    </source>
</evidence>
<dbReference type="PRINTS" id="PR00326">
    <property type="entry name" value="GTP1OBG"/>
</dbReference>
<dbReference type="InterPro" id="IPR005225">
    <property type="entry name" value="Small_GTP-bd"/>
</dbReference>
<dbReference type="InterPro" id="IPR003593">
    <property type="entry name" value="AAA+_ATPase"/>
</dbReference>
<evidence type="ECO:0000256" key="9">
    <source>
        <dbReference type="PROSITE-ProRule" id="PRU01049"/>
    </source>
</evidence>
<dbReference type="CDD" id="cd01895">
    <property type="entry name" value="EngA2"/>
    <property type="match status" value="1"/>
</dbReference>
<dbReference type="PANTHER" id="PTHR43834">
    <property type="entry name" value="GTPASE DER"/>
    <property type="match status" value="1"/>
</dbReference>
<feature type="binding site" evidence="8">
    <location>
        <begin position="212"/>
        <end position="219"/>
    </location>
    <ligand>
        <name>GTP</name>
        <dbReference type="ChEBI" id="CHEBI:37565"/>
        <label>2</label>
    </ligand>
</feature>